<protein>
    <submittedName>
        <fullName evidence="1">Uncharacterized protein</fullName>
    </submittedName>
</protein>
<comment type="caution">
    <text evidence="1">The sequence shown here is derived from an EMBL/GenBank/DDBJ whole genome shotgun (WGS) entry which is preliminary data.</text>
</comment>
<sequence>MKKITKLTLILTLIALASCKEYLEKPNKLQADIQTADQLEALINNATLFSTEGSNLTAIYSTDDTEISQDLIRAYPTAVSLSNLFYYVWDVENVINAGFDDLWTGEFKKVFTANVILSNLDNVSGTQIQKDRIKADAYFIRALSNWILVNHYCKPYAPSNMESPGLPLKKTTDYTENLSRATLKATYDAILSDVIAAQTLLPSEDVVANQRWRVSRRAIDAFLSRFYLFTGDYDKCIQSATNALSSTTAQLVDLNTIASGTPASYTNPAATLNYSVLNDWAPNRFLYWGEFYYTRLSYNINQWYIPSQSLRDLYDPSNDMRYRLFIIPNGGRRFSVISPAQFRYSYFNDGKYIPAGPTVAEVLLNKAEAQARKGELAEALSSVNLLRQKRLRSYTALTAANSEEAISKILQERRRELPFAFRWMDIRRFSVNQDPSDDVIVTRNFFKITPAGVELTSPQTYSLPVNSLRYSVPINGIDIAASQGQIQQNNY</sequence>
<gene>
    <name evidence="1" type="ORF">J2X78_001940</name>
</gene>
<accession>A0ACC6KVI7</accession>
<evidence type="ECO:0000313" key="1">
    <source>
        <dbReference type="EMBL" id="MDR6783388.1"/>
    </source>
</evidence>
<proteinExistence type="predicted"/>
<name>A0ACC6KVI7_9SPHI</name>
<evidence type="ECO:0000313" key="2">
    <source>
        <dbReference type="Proteomes" id="UP001246858"/>
    </source>
</evidence>
<reference evidence="1" key="1">
    <citation type="submission" date="2023-07" db="EMBL/GenBank/DDBJ databases">
        <title>Sorghum-associated microbial communities from plants grown in Nebraska, USA.</title>
        <authorList>
            <person name="Schachtman D."/>
        </authorList>
    </citation>
    <scope>NUCLEOTIDE SEQUENCE</scope>
    <source>
        <strain evidence="1">2697</strain>
    </source>
</reference>
<dbReference type="EMBL" id="JAVDTF010000001">
    <property type="protein sequence ID" value="MDR6783388.1"/>
    <property type="molecule type" value="Genomic_DNA"/>
</dbReference>
<keyword evidence="2" id="KW-1185">Reference proteome</keyword>
<dbReference type="Proteomes" id="UP001246858">
    <property type="component" value="Unassembled WGS sequence"/>
</dbReference>
<organism evidence="1 2">
    <name type="scientific">Pedobacter africanus</name>
    <dbReference type="NCBI Taxonomy" id="151894"/>
    <lineage>
        <taxon>Bacteria</taxon>
        <taxon>Pseudomonadati</taxon>
        <taxon>Bacteroidota</taxon>
        <taxon>Sphingobacteriia</taxon>
        <taxon>Sphingobacteriales</taxon>
        <taxon>Sphingobacteriaceae</taxon>
        <taxon>Pedobacter</taxon>
    </lineage>
</organism>